<evidence type="ECO:0000256" key="1">
    <source>
        <dbReference type="ARBA" id="ARBA00004141"/>
    </source>
</evidence>
<evidence type="ECO:0000256" key="4">
    <source>
        <dbReference type="ARBA" id="ARBA00022989"/>
    </source>
</evidence>
<sequence length="473" mass="49551">MAHRPRLTDWDPEDPVAWEAGNKAIARRNLICTVAGDHAGFSIWTLWSVMALFMPPEVYGLSAGDKLLLGAVATVVGGCARIPYTLGLARFGGRTWTVFSAVVLLVPTVATLVLLAHPGLPLWPYVLCAALTGLGGGNYSASLANVNAFYPQRLKGVALGVNAGLGNLGVAGVQVVALLVLATAGNRQPYWVCGFYLVVLAVVAISAALFMDNLDHTIELGHIRSVLAVPDTWVVTVLYSAAFGSWIGLVFAFSQVLHVNFVAAGQSPAEASLHTAQIAFVGPLLGSLSRLAGGRLADRIGGARVTLRAFVAMGGAAAVLVALGTHDDHLRGSGHAHGDAHTMTMIGYIVGFVALFILAGLANGSVFKMIPSVFDVRSRALPLADAERRRWASTHAGALIGFASAIGAIGGAGIDLTLRQSYAVTGSETVAYWLFLLAYGVAALITWQRYVRPGRPARPHDVAQPTEPAPALV</sequence>
<comment type="subcellular location">
    <subcellularLocation>
        <location evidence="1">Membrane</location>
        <topology evidence="1">Multi-pass membrane protein</topology>
    </subcellularLocation>
</comment>
<dbReference type="Proteomes" id="UP000193577">
    <property type="component" value="Unassembled WGS sequence"/>
</dbReference>
<comment type="similarity">
    <text evidence="2">Belongs to the major facilitator superfamily. Nitrate/nitrite porter (TC 2.A.1.8) family.</text>
</comment>
<evidence type="ECO:0000313" key="6">
    <source>
        <dbReference type="EMBL" id="OSC34027.1"/>
    </source>
</evidence>
<gene>
    <name evidence="6" type="ORF">B8W67_08535</name>
</gene>
<keyword evidence="5" id="KW-0472">Membrane</keyword>
<accession>A0A7I7SHV5</accession>
<evidence type="ECO:0000256" key="3">
    <source>
        <dbReference type="ARBA" id="ARBA00022692"/>
    </source>
</evidence>
<organism evidence="6 7">
    <name type="scientific">Mycolicibacillus koreensis</name>
    <dbReference type="NCBI Taxonomy" id="1069220"/>
    <lineage>
        <taxon>Bacteria</taxon>
        <taxon>Bacillati</taxon>
        <taxon>Actinomycetota</taxon>
        <taxon>Actinomycetes</taxon>
        <taxon>Mycobacteriales</taxon>
        <taxon>Mycobacteriaceae</taxon>
        <taxon>Mycolicibacillus</taxon>
    </lineage>
</organism>
<name>A0A7I7SHV5_9MYCO</name>
<dbReference type="Pfam" id="PF07690">
    <property type="entry name" value="MFS_1"/>
    <property type="match status" value="1"/>
</dbReference>
<keyword evidence="7" id="KW-1185">Reference proteome</keyword>
<proteinExistence type="inferred from homology"/>
<reference evidence="6 7" key="1">
    <citation type="submission" date="2017-04" db="EMBL/GenBank/DDBJ databases">
        <title>The new phylogeny of genus Mycobacterium.</title>
        <authorList>
            <person name="Tortoli E."/>
            <person name="Trovato A."/>
            <person name="Cirillo D.M."/>
        </authorList>
    </citation>
    <scope>NUCLEOTIDE SEQUENCE [LARGE SCALE GENOMIC DNA]</scope>
    <source>
        <strain evidence="6 7">KCTC 19819</strain>
    </source>
</reference>
<dbReference type="InterPro" id="IPR044772">
    <property type="entry name" value="NO3_transporter"/>
</dbReference>
<dbReference type="GO" id="GO:0015112">
    <property type="term" value="F:nitrate transmembrane transporter activity"/>
    <property type="evidence" value="ECO:0007669"/>
    <property type="project" value="InterPro"/>
</dbReference>
<dbReference type="PANTHER" id="PTHR23515">
    <property type="entry name" value="HIGH-AFFINITY NITRATE TRANSPORTER 2.3"/>
    <property type="match status" value="1"/>
</dbReference>
<dbReference type="RefSeq" id="WP_085303432.1">
    <property type="nucleotide sequence ID" value="NZ_AP022594.1"/>
</dbReference>
<protein>
    <submittedName>
        <fullName evidence="6">MFS transporter</fullName>
    </submittedName>
</protein>
<keyword evidence="4" id="KW-1133">Transmembrane helix</keyword>
<dbReference type="AlphaFoldDB" id="A0A7I7SHV5"/>
<dbReference type="SUPFAM" id="SSF103473">
    <property type="entry name" value="MFS general substrate transporter"/>
    <property type="match status" value="1"/>
</dbReference>
<dbReference type="EMBL" id="NCXO01000014">
    <property type="protein sequence ID" value="OSC34027.1"/>
    <property type="molecule type" value="Genomic_DNA"/>
</dbReference>
<dbReference type="GO" id="GO:0016020">
    <property type="term" value="C:membrane"/>
    <property type="evidence" value="ECO:0007669"/>
    <property type="project" value="UniProtKB-SubCell"/>
</dbReference>
<evidence type="ECO:0000313" key="7">
    <source>
        <dbReference type="Proteomes" id="UP000193577"/>
    </source>
</evidence>
<keyword evidence="3" id="KW-0812">Transmembrane</keyword>
<evidence type="ECO:0000256" key="5">
    <source>
        <dbReference type="ARBA" id="ARBA00023136"/>
    </source>
</evidence>
<comment type="caution">
    <text evidence="6">The sequence shown here is derived from an EMBL/GenBank/DDBJ whole genome shotgun (WGS) entry which is preliminary data.</text>
</comment>
<dbReference type="Gene3D" id="1.20.1250.20">
    <property type="entry name" value="MFS general substrate transporter like domains"/>
    <property type="match status" value="1"/>
</dbReference>
<dbReference type="InterPro" id="IPR011701">
    <property type="entry name" value="MFS"/>
</dbReference>
<evidence type="ECO:0000256" key="2">
    <source>
        <dbReference type="ARBA" id="ARBA00008432"/>
    </source>
</evidence>
<dbReference type="InterPro" id="IPR036259">
    <property type="entry name" value="MFS_trans_sf"/>
</dbReference>
<dbReference type="OrthoDB" id="9771451at2"/>